<dbReference type="Pfam" id="PF03364">
    <property type="entry name" value="Polyketide_cyc"/>
    <property type="match status" value="1"/>
</dbReference>
<dbReference type="CDD" id="cd07817">
    <property type="entry name" value="SRPBCC_8"/>
    <property type="match status" value="1"/>
</dbReference>
<reference evidence="2" key="1">
    <citation type="submission" date="2021-01" db="EMBL/GenBank/DDBJ databases">
        <title>Whole genome shotgun sequence of Sinosporangium siamense NBRC 109515.</title>
        <authorList>
            <person name="Komaki H."/>
            <person name="Tamura T."/>
        </authorList>
    </citation>
    <scope>NUCLEOTIDE SEQUENCE</scope>
    <source>
        <strain evidence="2">NBRC 109515</strain>
    </source>
</reference>
<gene>
    <name evidence="2" type="ORF">Ssi02_47760</name>
</gene>
<proteinExistence type="predicted"/>
<organism evidence="2 3">
    <name type="scientific">Sinosporangium siamense</name>
    <dbReference type="NCBI Taxonomy" id="1367973"/>
    <lineage>
        <taxon>Bacteria</taxon>
        <taxon>Bacillati</taxon>
        <taxon>Actinomycetota</taxon>
        <taxon>Actinomycetes</taxon>
        <taxon>Streptosporangiales</taxon>
        <taxon>Streptosporangiaceae</taxon>
        <taxon>Sinosporangium</taxon>
    </lineage>
</organism>
<dbReference type="AlphaFoldDB" id="A0A919V6Y3"/>
<evidence type="ECO:0000313" key="3">
    <source>
        <dbReference type="Proteomes" id="UP000606172"/>
    </source>
</evidence>
<dbReference type="PANTHER" id="PTHR33824:SF7">
    <property type="entry name" value="POLYKETIDE CYCLASE_DEHYDRASE AND LIPID TRANSPORT SUPERFAMILY PROTEIN"/>
    <property type="match status" value="1"/>
</dbReference>
<dbReference type="InterPro" id="IPR005031">
    <property type="entry name" value="COQ10_START"/>
</dbReference>
<accession>A0A919V6Y3</accession>
<dbReference type="SUPFAM" id="SSF55961">
    <property type="entry name" value="Bet v1-like"/>
    <property type="match status" value="1"/>
</dbReference>
<dbReference type="Gene3D" id="3.30.530.20">
    <property type="match status" value="1"/>
</dbReference>
<name>A0A919V6Y3_9ACTN</name>
<comment type="caution">
    <text evidence="2">The sequence shown here is derived from an EMBL/GenBank/DDBJ whole genome shotgun (WGS) entry which is preliminary data.</text>
</comment>
<dbReference type="EMBL" id="BOOW01000030">
    <property type="protein sequence ID" value="GII94545.1"/>
    <property type="molecule type" value="Genomic_DNA"/>
</dbReference>
<evidence type="ECO:0000259" key="1">
    <source>
        <dbReference type="Pfam" id="PF03364"/>
    </source>
</evidence>
<keyword evidence="3" id="KW-1185">Reference proteome</keyword>
<dbReference type="InterPro" id="IPR047137">
    <property type="entry name" value="ORF3"/>
</dbReference>
<dbReference type="InterPro" id="IPR023393">
    <property type="entry name" value="START-like_dom_sf"/>
</dbReference>
<evidence type="ECO:0000313" key="2">
    <source>
        <dbReference type="EMBL" id="GII94545.1"/>
    </source>
</evidence>
<sequence length="169" mass="19270">MRHSRHRTSERRGAPMSTITQSVDVAVPVRTAYNQWTQFESFPEFMEGVESIRQESDTMTHWKIKVGPAEREFDARITEQHPDERIAWSSVEGPKHAGVVTFHRLDEGHTRVNLQLDTDPEGFVENVADATGILSRRVKGDLKRFAEFIEQRGEESGSWRGDVPPSPTL</sequence>
<dbReference type="PANTHER" id="PTHR33824">
    <property type="entry name" value="POLYKETIDE CYCLASE/DEHYDRASE AND LIPID TRANSPORT SUPERFAMILY PROTEIN"/>
    <property type="match status" value="1"/>
</dbReference>
<dbReference type="Proteomes" id="UP000606172">
    <property type="component" value="Unassembled WGS sequence"/>
</dbReference>
<feature type="domain" description="Coenzyme Q-binding protein COQ10 START" evidence="1">
    <location>
        <begin position="25"/>
        <end position="145"/>
    </location>
</feature>
<protein>
    <submittedName>
        <fullName evidence="2">Cyclase</fullName>
    </submittedName>
</protein>